<accession>A0A4P6ZGC0</accession>
<evidence type="ECO:0000256" key="1">
    <source>
        <dbReference type="SAM" id="Phobius"/>
    </source>
</evidence>
<proteinExistence type="predicted"/>
<keyword evidence="1" id="KW-0812">Transmembrane</keyword>
<keyword evidence="3" id="KW-1185">Reference proteome</keyword>
<organism evidence="2 3">
    <name type="scientific">Chryseobacterium salivictor</name>
    <dbReference type="NCBI Taxonomy" id="2547600"/>
    <lineage>
        <taxon>Bacteria</taxon>
        <taxon>Pseudomonadati</taxon>
        <taxon>Bacteroidota</taxon>
        <taxon>Flavobacteriia</taxon>
        <taxon>Flavobacteriales</taxon>
        <taxon>Weeksellaceae</taxon>
        <taxon>Chryseobacterium group</taxon>
        <taxon>Chryseobacterium</taxon>
    </lineage>
</organism>
<dbReference type="AlphaFoldDB" id="A0A4P6ZGC0"/>
<sequence length="563" mass="65894">MKFGAMSDTFDDKVFYESDGRIFKKEPFTKRAPRNTYIKGKFRGKFHADIVKNLKDSGDFFHFKIYTAEVEIIKKSKKEERRIDAENAIKVEADKMPDEVFFYEKQGDEKIYYDIKFENPIFHNFQFVSKLQQNEGDEAFGTIEADFYGYLVDFLEEERYRKIYKKIKLIKCEKCIQTKEKTGNVERKDNSFREEFFCKGKKETYWGEWKDTGEPPVSPPPPPQPTPTPVHNFSPCLRNLLLAVGIVLLSLIFGFGLPFTIGLIWLLYIIYKCYFHWLKYFAYFFGLLFLLGLAYSIINTDWSQKPRTYIPHPKKEQNKQRLRPQLIKVINLITDKDNTSTAIINREMTWYGYNGEEYKGNFSIKKSDLDASRNFKNSLTPVSYESILYNIESHDSNKINDVYEMFSKIKKDRNLNDKKFAEMIVSFIQYMPYYVVLERSCNPDDYQEQMVKDLIKENPGRCAPNQAFGITTPLEFLVTGQGDCDSRTLLAHTILKHFGFNAAILSSAVYSHSILGINLPYNGQVFEDGSSRYTLWETTDKNFKPGIIPSEVRNLNYWKISIK</sequence>
<evidence type="ECO:0008006" key="4">
    <source>
        <dbReference type="Google" id="ProtNLM"/>
    </source>
</evidence>
<keyword evidence="1" id="KW-0472">Membrane</keyword>
<name>A0A4P6ZGC0_9FLAO</name>
<dbReference type="EMBL" id="CP037954">
    <property type="protein sequence ID" value="QBO58756.1"/>
    <property type="molecule type" value="Genomic_DNA"/>
</dbReference>
<reference evidence="2 3" key="1">
    <citation type="submission" date="2019-03" db="EMBL/GenBank/DDBJ databases">
        <authorList>
            <person name="Kim H."/>
            <person name="Yu S.-M."/>
        </authorList>
    </citation>
    <scope>NUCLEOTIDE SEQUENCE [LARGE SCALE GENOMIC DNA]</scope>
    <source>
        <strain evidence="2 3">NBC122</strain>
    </source>
</reference>
<evidence type="ECO:0000313" key="2">
    <source>
        <dbReference type="EMBL" id="QBO58756.1"/>
    </source>
</evidence>
<dbReference type="RefSeq" id="WP_133440155.1">
    <property type="nucleotide sequence ID" value="NZ_CP037954.1"/>
</dbReference>
<gene>
    <name evidence="2" type="ORF">NBC122_01948</name>
</gene>
<dbReference type="OrthoDB" id="614471at2"/>
<dbReference type="Proteomes" id="UP000294419">
    <property type="component" value="Chromosome"/>
</dbReference>
<feature type="transmembrane region" description="Helical" evidence="1">
    <location>
        <begin position="240"/>
        <end position="268"/>
    </location>
</feature>
<feature type="transmembrane region" description="Helical" evidence="1">
    <location>
        <begin position="280"/>
        <end position="298"/>
    </location>
</feature>
<evidence type="ECO:0000313" key="3">
    <source>
        <dbReference type="Proteomes" id="UP000294419"/>
    </source>
</evidence>
<keyword evidence="1" id="KW-1133">Transmembrane helix</keyword>
<dbReference type="KEGG" id="csal:NBC122_01948"/>
<protein>
    <recommendedName>
        <fullName evidence="4">Transglutaminase-like domain-containing protein</fullName>
    </recommendedName>
</protein>